<dbReference type="GO" id="GO:0008270">
    <property type="term" value="F:zinc ion binding"/>
    <property type="evidence" value="ECO:0007669"/>
    <property type="project" value="UniProtKB-KW"/>
</dbReference>
<keyword evidence="3" id="KW-0479">Metal-binding</keyword>
<dbReference type="VEuPathDB" id="FungiDB:BTJ68_15155"/>
<evidence type="ECO:0000256" key="7">
    <source>
        <dbReference type="ARBA" id="ARBA00029873"/>
    </source>
</evidence>
<evidence type="ECO:0000256" key="9">
    <source>
        <dbReference type="PROSITE-ProRule" id="PRU00175"/>
    </source>
</evidence>
<evidence type="ECO:0000259" key="11">
    <source>
        <dbReference type="PROSITE" id="PS50089"/>
    </source>
</evidence>
<evidence type="ECO:0000256" key="6">
    <source>
        <dbReference type="ARBA" id="ARBA00023242"/>
    </source>
</evidence>
<dbReference type="CDD" id="cd16573">
    <property type="entry name" value="RING-HC_TFB3-like"/>
    <property type="match status" value="1"/>
</dbReference>
<gene>
    <name evidence="12" type="ORF">D0862_10659</name>
</gene>
<feature type="region of interest" description="Disordered" evidence="10">
    <location>
        <begin position="268"/>
        <end position="329"/>
    </location>
</feature>
<evidence type="ECO:0000256" key="10">
    <source>
        <dbReference type="SAM" id="MobiDB-lite"/>
    </source>
</evidence>
<sequence length="424" mass="47940">MDSKHLTSLIDQPQHPSILHPPTFPLNTMSRLAQPSRPQPSTKPTASSSNTTTSPLPAADSEQCPICKSTRYLNPSLRFLVNPECYHKLCASCVDRIFSHGPATCPLPNCSRTLRKHRFREQTFEDIRVEREIDIRKRVASVFNRREDEFEDLRTWNDYLNDVEDITFNLINSIDLDATNARFEAYRKANEEGIAENERLAAEEKSQFSSRQKAERALARERREQARQEEEMERRELEANRRDVLERLAQGGDAEEVLRKGEEVQLKKRMGRGEAERRRVGLQQQSQSTSDATGAEKSSTSTNDNGPAVLKGLRKPASTKPVPEPPIDPFGGVRFSTKFFALQDEYRWEGVQDTKRDVKHVAGGYDVQDFTQRSLVAAFAGLGVFVGEEVDEREREKMGVEGEEAVGTARADLGLKDSEMVDVA</sequence>
<dbReference type="InterPro" id="IPR017907">
    <property type="entry name" value="Znf_RING_CS"/>
</dbReference>
<dbReference type="SUPFAM" id="SSF57850">
    <property type="entry name" value="RING/U-box"/>
    <property type="match status" value="1"/>
</dbReference>
<reference evidence="12 13" key="1">
    <citation type="journal article" date="2018" name="BMC Genomics">
        <title>Genomic evidence for intraspecific hybridization in a clonal and extremely halotolerant yeast.</title>
        <authorList>
            <person name="Gostincar C."/>
            <person name="Stajich J.E."/>
            <person name="Zupancic J."/>
            <person name="Zalar P."/>
            <person name="Gunde-Cimerman N."/>
        </authorList>
    </citation>
    <scope>NUCLEOTIDE SEQUENCE [LARGE SCALE GENOMIC DNA]</scope>
    <source>
        <strain evidence="12 13">EXF-171</strain>
    </source>
</reference>
<keyword evidence="6" id="KW-0539">Nucleus</keyword>
<organism evidence="12 13">
    <name type="scientific">Hortaea werneckii</name>
    <name type="common">Black yeast</name>
    <name type="synonym">Cladosporium werneckii</name>
    <dbReference type="NCBI Taxonomy" id="91943"/>
    <lineage>
        <taxon>Eukaryota</taxon>
        <taxon>Fungi</taxon>
        <taxon>Dikarya</taxon>
        <taxon>Ascomycota</taxon>
        <taxon>Pezizomycotina</taxon>
        <taxon>Dothideomycetes</taxon>
        <taxon>Dothideomycetidae</taxon>
        <taxon>Mycosphaerellales</taxon>
        <taxon>Teratosphaeriaceae</taxon>
        <taxon>Hortaea</taxon>
    </lineage>
</organism>
<evidence type="ECO:0000256" key="2">
    <source>
        <dbReference type="ARBA" id="ARBA00022257"/>
    </source>
</evidence>
<dbReference type="PANTHER" id="PTHR12683">
    <property type="entry name" value="CDK-ACTIVATING KINASE ASSEMBLY FACTOR MAT1"/>
    <property type="match status" value="1"/>
</dbReference>
<evidence type="ECO:0000313" key="12">
    <source>
        <dbReference type="EMBL" id="RMY87570.1"/>
    </source>
</evidence>
<dbReference type="InterPro" id="IPR004575">
    <property type="entry name" value="MAT1/Tfb3"/>
</dbReference>
<dbReference type="FunFam" id="3.30.40.10:FF:000037">
    <property type="entry name" value="Cdk-activating kinase assembly factor MAT1, centre"/>
    <property type="match status" value="1"/>
</dbReference>
<keyword evidence="4 9" id="KW-0863">Zinc-finger</keyword>
<feature type="domain" description="RING-type" evidence="11">
    <location>
        <begin position="64"/>
        <end position="109"/>
    </location>
</feature>
<dbReference type="AlphaFoldDB" id="A0A3M7FFB8"/>
<name>A0A3M7FFB8_HORWE</name>
<dbReference type="EMBL" id="QWIQ01000434">
    <property type="protein sequence ID" value="RMY87570.1"/>
    <property type="molecule type" value="Genomic_DNA"/>
</dbReference>
<dbReference type="GO" id="GO:0006289">
    <property type="term" value="P:nucleotide-excision repair"/>
    <property type="evidence" value="ECO:0007669"/>
    <property type="project" value="InterPro"/>
</dbReference>
<evidence type="ECO:0000256" key="8">
    <source>
        <dbReference type="ARBA" id="ARBA00033277"/>
    </source>
</evidence>
<dbReference type="Pfam" id="PF06391">
    <property type="entry name" value="MAT1"/>
    <property type="match status" value="1"/>
</dbReference>
<feature type="compositionally biased region" description="Low complexity" evidence="10">
    <location>
        <begin position="40"/>
        <end position="59"/>
    </location>
</feature>
<dbReference type="PANTHER" id="PTHR12683:SF13">
    <property type="entry name" value="CDK-ACTIVATING KINASE ASSEMBLY FACTOR MAT1"/>
    <property type="match status" value="1"/>
</dbReference>
<comment type="caution">
    <text evidence="12">The sequence shown here is derived from an EMBL/GenBank/DDBJ whole genome shotgun (WGS) entry which is preliminary data.</text>
</comment>
<feature type="region of interest" description="Disordered" evidence="10">
    <location>
        <begin position="1"/>
        <end position="61"/>
    </location>
</feature>
<feature type="compositionally biased region" description="Polar residues" evidence="10">
    <location>
        <begin position="282"/>
        <end position="305"/>
    </location>
</feature>
<evidence type="ECO:0000256" key="1">
    <source>
        <dbReference type="ARBA" id="ARBA00004123"/>
    </source>
</evidence>
<dbReference type="NCBIfam" id="TIGR00570">
    <property type="entry name" value="cdk7"/>
    <property type="match status" value="1"/>
</dbReference>
<dbReference type="GO" id="GO:0061575">
    <property type="term" value="F:cyclin-dependent protein serine/threonine kinase activator activity"/>
    <property type="evidence" value="ECO:0007669"/>
    <property type="project" value="InterPro"/>
</dbReference>
<dbReference type="GO" id="GO:0070985">
    <property type="term" value="C:transcription factor TFIIK complex"/>
    <property type="evidence" value="ECO:0007669"/>
    <property type="project" value="UniProtKB-ARBA"/>
</dbReference>
<dbReference type="Pfam" id="PF17121">
    <property type="entry name" value="zf-C3HC4_5"/>
    <property type="match status" value="1"/>
</dbReference>
<dbReference type="PROSITE" id="PS00518">
    <property type="entry name" value="ZF_RING_1"/>
    <property type="match status" value="1"/>
</dbReference>
<evidence type="ECO:0000256" key="5">
    <source>
        <dbReference type="ARBA" id="ARBA00022833"/>
    </source>
</evidence>
<dbReference type="InterPro" id="IPR013083">
    <property type="entry name" value="Znf_RING/FYVE/PHD"/>
</dbReference>
<dbReference type="InterPro" id="IPR001841">
    <property type="entry name" value="Znf_RING"/>
</dbReference>
<protein>
    <recommendedName>
        <fullName evidence="2">RNA polymerase II transcription factor B subunit 3</fullName>
    </recommendedName>
    <alternativeName>
        <fullName evidence="8">RNA polymerase II transcription factor B 38 kDa subunit</fullName>
    </alternativeName>
    <alternativeName>
        <fullName evidence="7">RNA polymerase II transcription factor B p38 subunit</fullName>
    </alternativeName>
</protein>
<evidence type="ECO:0000256" key="4">
    <source>
        <dbReference type="ARBA" id="ARBA00022771"/>
    </source>
</evidence>
<proteinExistence type="predicted"/>
<dbReference type="Proteomes" id="UP000281468">
    <property type="component" value="Unassembled WGS sequence"/>
</dbReference>
<dbReference type="InterPro" id="IPR015877">
    <property type="entry name" value="MAT1_centre"/>
</dbReference>
<feature type="compositionally biased region" description="Basic and acidic residues" evidence="10">
    <location>
        <begin position="268"/>
        <end position="279"/>
    </location>
</feature>
<accession>A0A3M7FFB8</accession>
<comment type="subcellular location">
    <subcellularLocation>
        <location evidence="1">Nucleus</location>
    </subcellularLocation>
</comment>
<dbReference type="Gene3D" id="3.30.40.10">
    <property type="entry name" value="Zinc/RING finger domain, C3HC4 (zinc finger)"/>
    <property type="match status" value="1"/>
</dbReference>
<dbReference type="GO" id="GO:0006357">
    <property type="term" value="P:regulation of transcription by RNA polymerase II"/>
    <property type="evidence" value="ECO:0007669"/>
    <property type="project" value="TreeGrafter"/>
</dbReference>
<feature type="region of interest" description="Disordered" evidence="10">
    <location>
        <begin position="198"/>
        <end position="237"/>
    </location>
</feature>
<evidence type="ECO:0000313" key="13">
    <source>
        <dbReference type="Proteomes" id="UP000281468"/>
    </source>
</evidence>
<dbReference type="PROSITE" id="PS50089">
    <property type="entry name" value="ZF_RING_2"/>
    <property type="match status" value="1"/>
</dbReference>
<evidence type="ECO:0000256" key="3">
    <source>
        <dbReference type="ARBA" id="ARBA00022723"/>
    </source>
</evidence>
<keyword evidence="5" id="KW-0862">Zinc</keyword>